<sequence>FTDQPGSETDQPWRPRVFSAPPNAAVSVKYGRRLRRITDEFDILLEKGVRRTESRELLLYLYSTNSVTCGLS</sequence>
<evidence type="ECO:0000313" key="1">
    <source>
        <dbReference type="Ensembl" id="ENSSANP00000044992.1"/>
    </source>
</evidence>
<keyword evidence="2" id="KW-1185">Reference proteome</keyword>
<reference evidence="1" key="2">
    <citation type="submission" date="2025-09" db="UniProtKB">
        <authorList>
            <consortium name="Ensembl"/>
        </authorList>
    </citation>
    <scope>IDENTIFICATION</scope>
</reference>
<organism evidence="1 2">
    <name type="scientific">Sinocyclocheilus anshuiensis</name>
    <dbReference type="NCBI Taxonomy" id="1608454"/>
    <lineage>
        <taxon>Eukaryota</taxon>
        <taxon>Metazoa</taxon>
        <taxon>Chordata</taxon>
        <taxon>Craniata</taxon>
        <taxon>Vertebrata</taxon>
        <taxon>Euteleostomi</taxon>
        <taxon>Actinopterygii</taxon>
        <taxon>Neopterygii</taxon>
        <taxon>Teleostei</taxon>
        <taxon>Ostariophysi</taxon>
        <taxon>Cypriniformes</taxon>
        <taxon>Cyprinidae</taxon>
        <taxon>Cyprininae</taxon>
        <taxon>Sinocyclocheilus</taxon>
    </lineage>
</organism>
<dbReference type="PANTHER" id="PTHR28540">
    <property type="entry name" value="BCL2-ASSOCIATED AGONIST OF CELL DEATH"/>
    <property type="match status" value="1"/>
</dbReference>
<reference evidence="1" key="1">
    <citation type="submission" date="2025-08" db="UniProtKB">
        <authorList>
            <consortium name="Ensembl"/>
        </authorList>
    </citation>
    <scope>IDENTIFICATION</scope>
</reference>
<dbReference type="Ensembl" id="ENSSANT00000047850.1">
    <property type="protein sequence ID" value="ENSSANP00000044992.1"/>
    <property type="gene ID" value="ENSSANG00000022708.1"/>
</dbReference>
<dbReference type="GO" id="GO:0006915">
    <property type="term" value="P:apoptotic process"/>
    <property type="evidence" value="ECO:0007669"/>
    <property type="project" value="InterPro"/>
</dbReference>
<dbReference type="Pfam" id="PF10514">
    <property type="entry name" value="Bcl-2_BAD"/>
    <property type="match status" value="1"/>
</dbReference>
<evidence type="ECO:0000313" key="2">
    <source>
        <dbReference type="Proteomes" id="UP000472260"/>
    </source>
</evidence>
<accession>A0A671NFZ6</accession>
<protein>
    <submittedName>
        <fullName evidence="1">Uncharacterized protein</fullName>
    </submittedName>
</protein>
<proteinExistence type="predicted"/>
<dbReference type="AlphaFoldDB" id="A0A671NFZ6"/>
<dbReference type="Proteomes" id="UP000472260">
    <property type="component" value="Unassembled WGS sequence"/>
</dbReference>
<dbReference type="PANTHER" id="PTHR28540:SF1">
    <property type="entry name" value="BCL2-ASSOCIATED AGONIST OF CELL DEATH"/>
    <property type="match status" value="1"/>
</dbReference>
<name>A0A671NFZ6_9TELE</name>
<dbReference type="InterPro" id="IPR018868">
    <property type="entry name" value="BAD"/>
</dbReference>